<dbReference type="PANTHER" id="PTHR34851:SF5">
    <property type="entry name" value="MARVEL DOMAIN-CONTAINING PROTEIN"/>
    <property type="match status" value="1"/>
</dbReference>
<name>A0AAV5SPV2_9BILA</name>
<accession>A0AAV5SPV2</accession>
<reference evidence="2" key="1">
    <citation type="submission" date="2023-10" db="EMBL/GenBank/DDBJ databases">
        <title>Genome assembly of Pristionchus species.</title>
        <authorList>
            <person name="Yoshida K."/>
            <person name="Sommer R.J."/>
        </authorList>
    </citation>
    <scope>NUCLEOTIDE SEQUENCE</scope>
    <source>
        <strain evidence="2">RS0144</strain>
    </source>
</reference>
<keyword evidence="1" id="KW-0812">Transmembrane</keyword>
<gene>
    <name evidence="2" type="ORF">PENTCL1PPCAC_6717</name>
</gene>
<dbReference type="PANTHER" id="PTHR34851">
    <property type="entry name" value="PROTEIN CBG05235-RELATED"/>
    <property type="match status" value="1"/>
</dbReference>
<feature type="non-terminal residue" evidence="2">
    <location>
        <position position="1"/>
    </location>
</feature>
<dbReference type="Proteomes" id="UP001432027">
    <property type="component" value="Unassembled WGS sequence"/>
</dbReference>
<dbReference type="EMBL" id="BTSX01000002">
    <property type="protein sequence ID" value="GMS84542.1"/>
    <property type="molecule type" value="Genomic_DNA"/>
</dbReference>
<comment type="caution">
    <text evidence="2">The sequence shown here is derived from an EMBL/GenBank/DDBJ whole genome shotgun (WGS) entry which is preliminary data.</text>
</comment>
<dbReference type="AlphaFoldDB" id="A0AAV5SPV2"/>
<evidence type="ECO:0000256" key="1">
    <source>
        <dbReference type="SAM" id="Phobius"/>
    </source>
</evidence>
<evidence type="ECO:0000313" key="3">
    <source>
        <dbReference type="Proteomes" id="UP001432027"/>
    </source>
</evidence>
<feature type="transmembrane region" description="Helical" evidence="1">
    <location>
        <begin position="31"/>
        <end position="52"/>
    </location>
</feature>
<feature type="transmembrane region" description="Helical" evidence="1">
    <location>
        <begin position="58"/>
        <end position="79"/>
    </location>
</feature>
<sequence length="127" mass="14356">QMVVIEIEFDERDPLFKCCCGIFHVKTGTRILSVINVLISTGLAFQLFFFPYNWLWSIIEYSSATANVISSASMFIATFTFRPKMVIGYLATQLIILIFTGLLFTACMVSIIIPESVGRFVIEHLSK</sequence>
<organism evidence="2 3">
    <name type="scientific">Pristionchus entomophagus</name>
    <dbReference type="NCBI Taxonomy" id="358040"/>
    <lineage>
        <taxon>Eukaryota</taxon>
        <taxon>Metazoa</taxon>
        <taxon>Ecdysozoa</taxon>
        <taxon>Nematoda</taxon>
        <taxon>Chromadorea</taxon>
        <taxon>Rhabditida</taxon>
        <taxon>Rhabditina</taxon>
        <taxon>Diplogasteromorpha</taxon>
        <taxon>Diplogasteroidea</taxon>
        <taxon>Neodiplogasteridae</taxon>
        <taxon>Pristionchus</taxon>
    </lineage>
</organism>
<keyword evidence="1" id="KW-0472">Membrane</keyword>
<protein>
    <recommendedName>
        <fullName evidence="4">G protein-coupled receptor</fullName>
    </recommendedName>
</protein>
<keyword evidence="1" id="KW-1133">Transmembrane helix</keyword>
<keyword evidence="3" id="KW-1185">Reference proteome</keyword>
<evidence type="ECO:0000313" key="2">
    <source>
        <dbReference type="EMBL" id="GMS84542.1"/>
    </source>
</evidence>
<evidence type="ECO:0008006" key="4">
    <source>
        <dbReference type="Google" id="ProtNLM"/>
    </source>
</evidence>
<feature type="transmembrane region" description="Helical" evidence="1">
    <location>
        <begin position="86"/>
        <end position="113"/>
    </location>
</feature>
<proteinExistence type="predicted"/>